<reference evidence="2" key="2">
    <citation type="submission" date="2014-04" db="EMBL/GenBank/DDBJ databases">
        <authorList>
            <person name="Urmite Genomes U."/>
        </authorList>
    </citation>
    <scope>NUCLEOTIDE SEQUENCE</scope>
    <source>
        <strain evidence="2">DSM 44626</strain>
    </source>
</reference>
<dbReference type="HOGENOM" id="CLU_2343722_0_0_11"/>
<organism evidence="2">
    <name type="scientific">Mycobacterium triplex</name>
    <dbReference type="NCBI Taxonomy" id="47839"/>
    <lineage>
        <taxon>Bacteria</taxon>
        <taxon>Bacillati</taxon>
        <taxon>Actinomycetota</taxon>
        <taxon>Actinomycetes</taxon>
        <taxon>Mycobacteriales</taxon>
        <taxon>Mycobacteriaceae</taxon>
        <taxon>Mycobacterium</taxon>
        <taxon>Mycobacterium simiae complex</taxon>
    </lineage>
</organism>
<feature type="region of interest" description="Disordered" evidence="1">
    <location>
        <begin position="49"/>
        <end position="72"/>
    </location>
</feature>
<accession>A0A024JV91</accession>
<name>A0A024JV91_9MYCO</name>
<dbReference type="AlphaFoldDB" id="A0A024JV91"/>
<protein>
    <submittedName>
        <fullName evidence="2">Uncharacterized protein</fullName>
    </submittedName>
</protein>
<proteinExistence type="predicted"/>
<gene>
    <name evidence="2" type="ORF">BN973_01604</name>
</gene>
<dbReference type="Proteomes" id="UP000028880">
    <property type="component" value="Unassembled WGS sequence"/>
</dbReference>
<sequence>MTPPPALVSRNTAAATTPFQRIIASHRISAPTPAAIAASSRCRIRPTRCSTAGHTELPTIEPRPYAGNSNAASQVRPRCAQMNGSTTAPLLNCIPAV</sequence>
<dbReference type="EMBL" id="HG964446">
    <property type="protein sequence ID" value="CDO87252.1"/>
    <property type="molecule type" value="Genomic_DNA"/>
</dbReference>
<dbReference type="STRING" id="47839.BN973_01604"/>
<reference evidence="2" key="1">
    <citation type="journal article" date="2014" name="Genome Announc.">
        <title>Draft Genome Sequence of Mycobacterium triplex DSM 44626.</title>
        <authorList>
            <person name="Sassi M."/>
            <person name="Croce O."/>
            <person name="Robert C."/>
            <person name="Raoult D."/>
            <person name="Drancourt M."/>
        </authorList>
    </citation>
    <scope>NUCLEOTIDE SEQUENCE [LARGE SCALE GENOMIC DNA]</scope>
    <source>
        <strain evidence="2">DSM 44626</strain>
    </source>
</reference>
<evidence type="ECO:0000256" key="1">
    <source>
        <dbReference type="SAM" id="MobiDB-lite"/>
    </source>
</evidence>
<evidence type="ECO:0000313" key="2">
    <source>
        <dbReference type="EMBL" id="CDO87252.1"/>
    </source>
</evidence>